<accession>A0ABV7YML5</accession>
<organism evidence="1 2">
    <name type="scientific">Tenggerimyces flavus</name>
    <dbReference type="NCBI Taxonomy" id="1708749"/>
    <lineage>
        <taxon>Bacteria</taxon>
        <taxon>Bacillati</taxon>
        <taxon>Actinomycetota</taxon>
        <taxon>Actinomycetes</taxon>
        <taxon>Propionibacteriales</taxon>
        <taxon>Nocardioidaceae</taxon>
        <taxon>Tenggerimyces</taxon>
    </lineage>
</organism>
<dbReference type="InterPro" id="IPR004155">
    <property type="entry name" value="PBS_lyase_HEAT"/>
</dbReference>
<dbReference type="Gene3D" id="1.25.10.10">
    <property type="entry name" value="Leucine-rich Repeat Variant"/>
    <property type="match status" value="2"/>
</dbReference>
<protein>
    <submittedName>
        <fullName evidence="1">HEAT repeat domain-containing protein</fullName>
    </submittedName>
</protein>
<dbReference type="InterPro" id="IPR011989">
    <property type="entry name" value="ARM-like"/>
</dbReference>
<evidence type="ECO:0000313" key="2">
    <source>
        <dbReference type="Proteomes" id="UP001595699"/>
    </source>
</evidence>
<reference evidence="2" key="1">
    <citation type="journal article" date="2019" name="Int. J. Syst. Evol. Microbiol.">
        <title>The Global Catalogue of Microorganisms (GCM) 10K type strain sequencing project: providing services to taxonomists for standard genome sequencing and annotation.</title>
        <authorList>
            <consortium name="The Broad Institute Genomics Platform"/>
            <consortium name="The Broad Institute Genome Sequencing Center for Infectious Disease"/>
            <person name="Wu L."/>
            <person name="Ma J."/>
        </authorList>
    </citation>
    <scope>NUCLEOTIDE SEQUENCE [LARGE SCALE GENOMIC DNA]</scope>
    <source>
        <strain evidence="2">CGMCC 4.7241</strain>
    </source>
</reference>
<keyword evidence="2" id="KW-1185">Reference proteome</keyword>
<gene>
    <name evidence="1" type="ORF">ACFOUW_36070</name>
</gene>
<dbReference type="InterPro" id="IPR016024">
    <property type="entry name" value="ARM-type_fold"/>
</dbReference>
<proteinExistence type="predicted"/>
<dbReference type="Proteomes" id="UP001595699">
    <property type="component" value="Unassembled WGS sequence"/>
</dbReference>
<dbReference type="EMBL" id="JBHRZH010000051">
    <property type="protein sequence ID" value="MFC3766292.1"/>
    <property type="molecule type" value="Genomic_DNA"/>
</dbReference>
<evidence type="ECO:0000313" key="1">
    <source>
        <dbReference type="EMBL" id="MFC3766292.1"/>
    </source>
</evidence>
<comment type="caution">
    <text evidence="1">The sequence shown here is derived from an EMBL/GenBank/DDBJ whole genome shotgun (WGS) entry which is preliminary data.</text>
</comment>
<dbReference type="RefSeq" id="WP_205117914.1">
    <property type="nucleotide sequence ID" value="NZ_JAFBCM010000001.1"/>
</dbReference>
<name>A0ABV7YML5_9ACTN</name>
<dbReference type="SMART" id="SM00567">
    <property type="entry name" value="EZ_HEAT"/>
    <property type="match status" value="3"/>
</dbReference>
<dbReference type="Pfam" id="PF03130">
    <property type="entry name" value="HEAT_PBS"/>
    <property type="match status" value="1"/>
</dbReference>
<dbReference type="SUPFAM" id="SSF48371">
    <property type="entry name" value="ARM repeat"/>
    <property type="match status" value="1"/>
</dbReference>
<sequence>MIEHAGLMEQVLADPEALRANCRHPDWRVRYACAVAMGECGDAAWLPLLYEVLVAENARQLYSQPRVREFVGSYDDTRMAEQLIRTEAVFDREYPEELKEDWRCRGRVRQACLFAVYAIGSATSELVAEIHRVLADPSEDSVVMAAGAMVLGKVGDRSSVPYLEQAMRLDEWCLRVEARKALAALERFA</sequence>